<evidence type="ECO:0000256" key="9">
    <source>
        <dbReference type="ARBA" id="ARBA00023242"/>
    </source>
</evidence>
<keyword evidence="4" id="KW-0678">Repressor</keyword>
<organism evidence="13 15">
    <name type="scientific">Synchytrium endobioticum</name>
    <dbReference type="NCBI Taxonomy" id="286115"/>
    <lineage>
        <taxon>Eukaryota</taxon>
        <taxon>Fungi</taxon>
        <taxon>Fungi incertae sedis</taxon>
        <taxon>Chytridiomycota</taxon>
        <taxon>Chytridiomycota incertae sedis</taxon>
        <taxon>Chytridiomycetes</taxon>
        <taxon>Synchytriales</taxon>
        <taxon>Synchytriaceae</taxon>
        <taxon>Synchytrium</taxon>
    </lineage>
</organism>
<dbReference type="Gene3D" id="3.40.800.20">
    <property type="entry name" value="Histone deacetylase domain"/>
    <property type="match status" value="2"/>
</dbReference>
<evidence type="ECO:0000259" key="12">
    <source>
        <dbReference type="Pfam" id="PF09757"/>
    </source>
</evidence>
<accession>A0A507CYN3</accession>
<dbReference type="PANTHER" id="PTHR10625">
    <property type="entry name" value="HISTONE DEACETYLASE HDAC1-RELATED"/>
    <property type="match status" value="1"/>
</dbReference>
<feature type="compositionally biased region" description="Low complexity" evidence="10">
    <location>
        <begin position="1147"/>
        <end position="1172"/>
    </location>
</feature>
<dbReference type="InterPro" id="IPR000286">
    <property type="entry name" value="HDACs"/>
</dbReference>
<feature type="region of interest" description="Disordered" evidence="10">
    <location>
        <begin position="1032"/>
        <end position="1085"/>
    </location>
</feature>
<feature type="compositionally biased region" description="Polar residues" evidence="10">
    <location>
        <begin position="327"/>
        <end position="336"/>
    </location>
</feature>
<dbReference type="SUPFAM" id="SSF52768">
    <property type="entry name" value="Arginase/deacetylase"/>
    <property type="match status" value="2"/>
</dbReference>
<evidence type="ECO:0000256" key="5">
    <source>
        <dbReference type="ARBA" id="ARBA00022801"/>
    </source>
</evidence>
<dbReference type="InterPro" id="IPR037138">
    <property type="entry name" value="His_deacetylse_dom_sf"/>
</dbReference>
<proteinExistence type="inferred from homology"/>
<dbReference type="InterPro" id="IPR019154">
    <property type="entry name" value="Arb2-like_domain"/>
</dbReference>
<dbReference type="GO" id="GO:0000118">
    <property type="term" value="C:histone deacetylase complex"/>
    <property type="evidence" value="ECO:0007669"/>
    <property type="project" value="TreeGrafter"/>
</dbReference>
<evidence type="ECO:0000256" key="7">
    <source>
        <dbReference type="ARBA" id="ARBA00023015"/>
    </source>
</evidence>
<dbReference type="AlphaFoldDB" id="A0A507CYN3"/>
<dbReference type="GO" id="GO:0040029">
    <property type="term" value="P:epigenetic regulation of gene expression"/>
    <property type="evidence" value="ECO:0007669"/>
    <property type="project" value="TreeGrafter"/>
</dbReference>
<comment type="caution">
    <text evidence="13">The sequence shown here is derived from an EMBL/GenBank/DDBJ whole genome shotgun (WGS) entry which is preliminary data.</text>
</comment>
<evidence type="ECO:0000256" key="6">
    <source>
        <dbReference type="ARBA" id="ARBA00022853"/>
    </source>
</evidence>
<keyword evidence="5" id="KW-0378">Hydrolase</keyword>
<evidence type="ECO:0000256" key="2">
    <source>
        <dbReference type="ARBA" id="ARBA00007738"/>
    </source>
</evidence>
<evidence type="ECO:0000256" key="3">
    <source>
        <dbReference type="ARBA" id="ARBA00012111"/>
    </source>
</evidence>
<evidence type="ECO:0000256" key="1">
    <source>
        <dbReference type="ARBA" id="ARBA00004123"/>
    </source>
</evidence>
<dbReference type="Pfam" id="PF09757">
    <property type="entry name" value="Arb2-like"/>
    <property type="match status" value="1"/>
</dbReference>
<protein>
    <recommendedName>
        <fullName evidence="3">histone deacetylase</fullName>
        <ecNumber evidence="3">3.5.1.98</ecNumber>
    </recommendedName>
</protein>
<dbReference type="GO" id="GO:0141221">
    <property type="term" value="F:histone deacetylase activity, hydrolytic mechanism"/>
    <property type="evidence" value="ECO:0007669"/>
    <property type="project" value="UniProtKB-EC"/>
</dbReference>
<evidence type="ECO:0000313" key="16">
    <source>
        <dbReference type="Proteomes" id="UP000320475"/>
    </source>
</evidence>
<gene>
    <name evidence="14" type="ORF">SeLEV6574_g01058</name>
    <name evidence="13" type="ORF">SeMB42_g04392</name>
</gene>
<feature type="compositionally biased region" description="Polar residues" evidence="10">
    <location>
        <begin position="61"/>
        <end position="76"/>
    </location>
</feature>
<evidence type="ECO:0000256" key="10">
    <source>
        <dbReference type="SAM" id="MobiDB-lite"/>
    </source>
</evidence>
<keyword evidence="7" id="KW-0805">Transcription regulation</keyword>
<evidence type="ECO:0000256" key="8">
    <source>
        <dbReference type="ARBA" id="ARBA00023163"/>
    </source>
</evidence>
<feature type="domain" description="Arb2-like" evidence="12">
    <location>
        <begin position="781"/>
        <end position="983"/>
    </location>
</feature>
<keyword evidence="9" id="KW-0539">Nucleus</keyword>
<dbReference type="EMBL" id="QEAN01000176">
    <property type="protein sequence ID" value="TPX44264.1"/>
    <property type="molecule type" value="Genomic_DNA"/>
</dbReference>
<dbReference type="EMBL" id="QEAM01000021">
    <property type="protein sequence ID" value="TPX50216.1"/>
    <property type="molecule type" value="Genomic_DNA"/>
</dbReference>
<feature type="region of interest" description="Disordered" evidence="10">
    <location>
        <begin position="227"/>
        <end position="252"/>
    </location>
</feature>
<dbReference type="PRINTS" id="PR01270">
    <property type="entry name" value="HDASUPER"/>
</dbReference>
<keyword evidence="6" id="KW-0156">Chromatin regulator</keyword>
<sequence>MASTCNEHDQLFRADILHADLALPSVGPAQDQVDLVFSHPRQTPPTTPTPTAAVQPPLDPLSNTPEKSKRAASSQPPADEPAPKRPRLAAHVLHDPNISIQHHNPVLIHANEEQRDVQPLLPPVYPVGIPEQMPNAPPKELQDTNVVAINHPPDSDTDDENLQPTMLHLPIPVDSPVPELSENVASILAMEYADDDEDDDDDSYGSDVASDTYKTRYQKYQAHPLHPNGQYHLFERDDLAPPPPDTAKLPTRKPTAVFYDERMLQHYCMASESGSGHPERPERLMYTLRLLEKKGIIDYEEEVEGPLRADRSDSGTSASVNGPKPNGETSSNSRASPFNVRRASPGISSYNNPRASPSLPANTNVARASSRQKATTIKQTGQCKRILLDERRRQGLLQNEIFNSGVHHPEWIAWVEGMSELGLDKLHEEALKYQDLYFSPNSQLAATVSCAGVIAVCEAVWKGECQNGFAIVRPPGHHAEYEEPMGFCIFNNVAVAARQLQRVHGVQRILIVDWDVHHGNGTQHEFYRDPDIMYISLHRYDGYFFPKGHGEQDGYDSFVGGPGAEGRNINIPWPRPHMGDREYMYAFHRVVMPIAREFRPEFVIVSAGFDCAAGDPLGECCVTPAGFANMAYQLCSLANGKVVMALEGGYNIRSIAKSVAECCAVLLGLPPPEIQSDDQVRKLPPDVARERDFAWEAAAQAIEQVVRIQSRYWRSLATPRFLTAKYDSEMGLDIIPLNNVLKVYYANKLRVEFGLELLEDSPSQLQYSPETDQYRTPDTIQIFTTRNFIEQPGMLVVLVHDNWDLVRSVNLSSTNMASMKKAHSYVADATCRLMDLFKQSNIPVVDVKIQKDDFPEHLSDGYVRDCAGRALRFLWDGYLQHGNRDKIYFVGAGVGAWGVSNLVRHRNITSKTVGVSLVLGEPYPPSVTEYFENWYRKHSLVLVPSIKKKINTVIDCDARYGKVKSGGPPAETITELIARHEEAIWSHFDKCSGWQPSPVGVDLDDNIFIGNYLIGDSEEFDNEDIRPRAAISRHSFDSDEGSSDEEEEDDDGGEREAGHQPTNFMDEDSQTWKQEGDKNISNDNKICGMHEDATADAIALGLIGEERSIVAKEKEDGMTGTRVLTDERTGSTNAQGNHHMGNGGNSGTSTIVESARASTQATSGSSSNNTNNVDNDIHEPAGRDVGGRKANEVIVIDD</sequence>
<dbReference type="EC" id="3.5.1.98" evidence="3"/>
<feature type="compositionally biased region" description="Polar residues" evidence="10">
    <location>
        <begin position="346"/>
        <end position="373"/>
    </location>
</feature>
<feature type="region of interest" description="Disordered" evidence="10">
    <location>
        <begin position="1127"/>
        <end position="1198"/>
    </location>
</feature>
<dbReference type="VEuPathDB" id="FungiDB:SeMB42_g04392"/>
<comment type="subcellular location">
    <subcellularLocation>
        <location evidence="1">Nucleus</location>
    </subcellularLocation>
</comment>
<evidence type="ECO:0000313" key="13">
    <source>
        <dbReference type="EMBL" id="TPX44264.1"/>
    </source>
</evidence>
<dbReference type="Proteomes" id="UP000320475">
    <property type="component" value="Unassembled WGS sequence"/>
</dbReference>
<dbReference type="STRING" id="286115.A0A507CYN3"/>
<evidence type="ECO:0000313" key="14">
    <source>
        <dbReference type="EMBL" id="TPX50216.1"/>
    </source>
</evidence>
<keyword evidence="15" id="KW-1185">Reference proteome</keyword>
<feature type="compositionally biased region" description="Basic and acidic residues" evidence="10">
    <location>
        <begin position="1175"/>
        <end position="1191"/>
    </location>
</feature>
<dbReference type="Pfam" id="PF00850">
    <property type="entry name" value="Hist_deacetyl"/>
    <property type="match status" value="1"/>
</dbReference>
<name>A0A507CYN3_9FUNG</name>
<keyword evidence="8" id="KW-0804">Transcription</keyword>
<comment type="similarity">
    <text evidence="2">Belongs to the histone deacetylase family. HD type 2 subfamily.</text>
</comment>
<dbReference type="InterPro" id="IPR023696">
    <property type="entry name" value="Ureohydrolase_dom_sf"/>
</dbReference>
<feature type="compositionally biased region" description="Acidic residues" evidence="10">
    <location>
        <begin position="1038"/>
        <end position="1053"/>
    </location>
</feature>
<evidence type="ECO:0000313" key="15">
    <source>
        <dbReference type="Proteomes" id="UP000317494"/>
    </source>
</evidence>
<evidence type="ECO:0000259" key="11">
    <source>
        <dbReference type="Pfam" id="PF00850"/>
    </source>
</evidence>
<feature type="region of interest" description="Disordered" evidence="10">
    <location>
        <begin position="304"/>
        <end position="373"/>
    </location>
</feature>
<dbReference type="OrthoDB" id="424012at2759"/>
<dbReference type="InterPro" id="IPR023801">
    <property type="entry name" value="His_deacetylse_dom"/>
</dbReference>
<dbReference type="PANTHER" id="PTHR10625:SF5">
    <property type="entry name" value="HISTONE DEACETYLASE"/>
    <property type="match status" value="1"/>
</dbReference>
<feature type="region of interest" description="Disordered" evidence="10">
    <location>
        <begin position="38"/>
        <end position="84"/>
    </location>
</feature>
<reference evidence="15 16" key="1">
    <citation type="journal article" date="2019" name="Sci. Rep.">
        <title>Comparative genomics of chytrid fungi reveal insights into the obligate biotrophic and pathogenic lifestyle of Synchytrium endobioticum.</title>
        <authorList>
            <person name="van de Vossenberg B.T.L.H."/>
            <person name="Warris S."/>
            <person name="Nguyen H.D.T."/>
            <person name="van Gent-Pelzer M.P.E."/>
            <person name="Joly D.L."/>
            <person name="van de Geest H.C."/>
            <person name="Bonants P.J.M."/>
            <person name="Smith D.S."/>
            <person name="Levesque C.A."/>
            <person name="van der Lee T.A.J."/>
        </authorList>
    </citation>
    <scope>NUCLEOTIDE SEQUENCE [LARGE SCALE GENOMIC DNA]</scope>
    <source>
        <strain evidence="14 16">LEV6574</strain>
        <strain evidence="13 15">MB42</strain>
    </source>
</reference>
<feature type="domain" description="Histone deacetylase" evidence="11">
    <location>
        <begin position="406"/>
        <end position="665"/>
    </location>
</feature>
<evidence type="ECO:0000256" key="4">
    <source>
        <dbReference type="ARBA" id="ARBA00022491"/>
    </source>
</evidence>
<dbReference type="Proteomes" id="UP000317494">
    <property type="component" value="Unassembled WGS sequence"/>
</dbReference>